<evidence type="ECO:0000256" key="3">
    <source>
        <dbReference type="ARBA" id="ARBA00022989"/>
    </source>
</evidence>
<dbReference type="SUPFAM" id="SSF144083">
    <property type="entry name" value="Magnesium transport protein CorA, transmembrane region"/>
    <property type="match status" value="1"/>
</dbReference>
<keyword evidence="9" id="KW-1185">Reference proteome</keyword>
<dbReference type="GO" id="GO:0000287">
    <property type="term" value="F:magnesium ion binding"/>
    <property type="evidence" value="ECO:0007669"/>
    <property type="project" value="TreeGrafter"/>
</dbReference>
<dbReference type="EMBL" id="KV417482">
    <property type="protein sequence ID" value="KZP33521.1"/>
    <property type="molecule type" value="Genomic_DNA"/>
</dbReference>
<dbReference type="GO" id="GO:0015087">
    <property type="term" value="F:cobalt ion transmembrane transporter activity"/>
    <property type="evidence" value="ECO:0007669"/>
    <property type="project" value="TreeGrafter"/>
</dbReference>
<dbReference type="InterPro" id="IPR045863">
    <property type="entry name" value="CorA_TM1_TM2"/>
</dbReference>
<proteinExistence type="predicted"/>
<dbReference type="PANTHER" id="PTHR46494:SF1">
    <property type="entry name" value="CORA FAMILY METAL ION TRANSPORTER (EUROFUNG)"/>
    <property type="match status" value="1"/>
</dbReference>
<gene>
    <name evidence="8" type="ORF">FIBSPDRAFT_308736</name>
</gene>
<dbReference type="AlphaFoldDB" id="A0A166W9F0"/>
<evidence type="ECO:0000256" key="1">
    <source>
        <dbReference type="ARBA" id="ARBA00004651"/>
    </source>
</evidence>
<dbReference type="PANTHER" id="PTHR46494">
    <property type="entry name" value="CORA FAMILY METAL ION TRANSPORTER (EUROFUNG)"/>
    <property type="match status" value="1"/>
</dbReference>
<feature type="region of interest" description="Disordered" evidence="6">
    <location>
        <begin position="1"/>
        <end position="57"/>
    </location>
</feature>
<dbReference type="GO" id="GO:0005886">
    <property type="term" value="C:plasma membrane"/>
    <property type="evidence" value="ECO:0007669"/>
    <property type="project" value="UniProtKB-SubCell"/>
</dbReference>
<dbReference type="OrthoDB" id="3231000at2759"/>
<dbReference type="Proteomes" id="UP000076532">
    <property type="component" value="Unassembled WGS sequence"/>
</dbReference>
<dbReference type="GO" id="GO:0015095">
    <property type="term" value="F:magnesium ion transmembrane transporter activity"/>
    <property type="evidence" value="ECO:0007669"/>
    <property type="project" value="TreeGrafter"/>
</dbReference>
<feature type="transmembrane region" description="Helical" evidence="7">
    <location>
        <begin position="497"/>
        <end position="518"/>
    </location>
</feature>
<evidence type="ECO:0008006" key="10">
    <source>
        <dbReference type="Google" id="ProtNLM"/>
    </source>
</evidence>
<evidence type="ECO:0000256" key="6">
    <source>
        <dbReference type="SAM" id="MobiDB-lite"/>
    </source>
</evidence>
<accession>A0A166W9F0</accession>
<name>A0A166W9F0_9AGAM</name>
<reference evidence="8 9" key="1">
    <citation type="journal article" date="2016" name="Mol. Biol. Evol.">
        <title>Comparative Genomics of Early-Diverging Mushroom-Forming Fungi Provides Insights into the Origins of Lignocellulose Decay Capabilities.</title>
        <authorList>
            <person name="Nagy L.G."/>
            <person name="Riley R."/>
            <person name="Tritt A."/>
            <person name="Adam C."/>
            <person name="Daum C."/>
            <person name="Floudas D."/>
            <person name="Sun H."/>
            <person name="Yadav J.S."/>
            <person name="Pangilinan J."/>
            <person name="Larsson K.H."/>
            <person name="Matsuura K."/>
            <person name="Barry K."/>
            <person name="Labutti K."/>
            <person name="Kuo R."/>
            <person name="Ohm R.A."/>
            <person name="Bhattacharya S.S."/>
            <person name="Shirouzu T."/>
            <person name="Yoshinaga Y."/>
            <person name="Martin F.M."/>
            <person name="Grigoriev I.V."/>
            <person name="Hibbett D.S."/>
        </authorList>
    </citation>
    <scope>NUCLEOTIDE SEQUENCE [LARGE SCALE GENOMIC DNA]</scope>
    <source>
        <strain evidence="8 9">CBS 109695</strain>
    </source>
</reference>
<evidence type="ECO:0000256" key="7">
    <source>
        <dbReference type="SAM" id="Phobius"/>
    </source>
</evidence>
<dbReference type="Gene3D" id="1.20.58.340">
    <property type="entry name" value="Magnesium transport protein CorA, transmembrane region"/>
    <property type="match status" value="1"/>
</dbReference>
<sequence length="566" mass="64142">MATEMVALSAQPSKYSNIPGPAPYQRHAQPSGPWPWTDVDSPDQDGEGDTVVPPANGPYPWRGYPQCHFPNWTPAQVRRSRIRGAIDKQQHLPCKIHCLDIMNTGDFECRELTTIHETQPSQASFWQIIHKQRPDGIRVRSLCIENLSGTVLQMLGHRYKVEPFFWSSSLNWLPSRYQEIVPSIEGDHITITLTFLRSTSDTAIFPPTDGSCDSGGRPLMTRDETQAMLSLSSNAKVLRQDLLSLHMIRSPHGSTIISYHPDSEWQTTSAKVLHSRIASAGKSVYWQNILNRTSDPTFILLTILWHALYSWDQALDQLYAHISDLEANVIRTNDTSLSSELHIIRAHLLHYESLLIDFNKSVIFLRDTANPAMDSIQQDSATKGDEKELFEKECGNLVTEIARLERSRDMQNKRLNNVMNLAFSIVNMEDSKRMQQLTEAARNESIVMTAMTEAAVGDSAAMKQIAYLTMIFLPAHFAASVFGMNVDVLSPDTNGTLAHYFEVAIPLTALTIWLIVAFQSKKYFAEDKEATVFRNLLWPYKFAKRFWRKARGLPPKNRKKNDDPPV</sequence>
<dbReference type="STRING" id="436010.A0A166W9F0"/>
<evidence type="ECO:0000313" key="9">
    <source>
        <dbReference type="Proteomes" id="UP000076532"/>
    </source>
</evidence>
<evidence type="ECO:0000313" key="8">
    <source>
        <dbReference type="EMBL" id="KZP33521.1"/>
    </source>
</evidence>
<keyword evidence="3 7" id="KW-1133">Transmembrane helix</keyword>
<feature type="transmembrane region" description="Helical" evidence="7">
    <location>
        <begin position="465"/>
        <end position="485"/>
    </location>
</feature>
<dbReference type="Pfam" id="PF01544">
    <property type="entry name" value="CorA"/>
    <property type="match status" value="1"/>
</dbReference>
<evidence type="ECO:0000256" key="4">
    <source>
        <dbReference type="ARBA" id="ARBA00023136"/>
    </source>
</evidence>
<evidence type="ECO:0000256" key="5">
    <source>
        <dbReference type="SAM" id="Coils"/>
    </source>
</evidence>
<comment type="subcellular location">
    <subcellularLocation>
        <location evidence="1">Cell membrane</location>
        <topology evidence="1">Multi-pass membrane protein</topology>
    </subcellularLocation>
</comment>
<feature type="coiled-coil region" evidence="5">
    <location>
        <begin position="387"/>
        <end position="421"/>
    </location>
</feature>
<dbReference type="InterPro" id="IPR002523">
    <property type="entry name" value="MgTranspt_CorA/ZnTranspt_ZntB"/>
</dbReference>
<keyword evidence="5" id="KW-0175">Coiled coil</keyword>
<evidence type="ECO:0000256" key="2">
    <source>
        <dbReference type="ARBA" id="ARBA00022692"/>
    </source>
</evidence>
<keyword evidence="2 7" id="KW-0812">Transmembrane</keyword>
<organism evidence="8 9">
    <name type="scientific">Athelia psychrophila</name>
    <dbReference type="NCBI Taxonomy" id="1759441"/>
    <lineage>
        <taxon>Eukaryota</taxon>
        <taxon>Fungi</taxon>
        <taxon>Dikarya</taxon>
        <taxon>Basidiomycota</taxon>
        <taxon>Agaricomycotina</taxon>
        <taxon>Agaricomycetes</taxon>
        <taxon>Agaricomycetidae</taxon>
        <taxon>Atheliales</taxon>
        <taxon>Atheliaceae</taxon>
        <taxon>Athelia</taxon>
    </lineage>
</organism>
<dbReference type="GO" id="GO:0050897">
    <property type="term" value="F:cobalt ion binding"/>
    <property type="evidence" value="ECO:0007669"/>
    <property type="project" value="TreeGrafter"/>
</dbReference>
<keyword evidence="4 7" id="KW-0472">Membrane</keyword>
<protein>
    <recommendedName>
        <fullName evidence="10">Cora-domain-containing protein</fullName>
    </recommendedName>
</protein>